<dbReference type="EMBL" id="QLTW01000052">
    <property type="protein sequence ID" value="MBT9145144.1"/>
    <property type="molecule type" value="Genomic_DNA"/>
</dbReference>
<dbReference type="InterPro" id="IPR001608">
    <property type="entry name" value="Ala_racemase_N"/>
</dbReference>
<dbReference type="GO" id="GO:0030170">
    <property type="term" value="F:pyridoxal phosphate binding"/>
    <property type="evidence" value="ECO:0007669"/>
    <property type="project" value="TreeGrafter"/>
</dbReference>
<comment type="caution">
    <text evidence="5">The sequence shown here is derived from an EMBL/GenBank/DDBJ whole genome shotgun (WGS) entry which is preliminary data.</text>
</comment>
<feature type="domain" description="Alanine racemase N-terminal" evidence="4">
    <location>
        <begin position="11"/>
        <end position="226"/>
    </location>
</feature>
<evidence type="ECO:0000256" key="2">
    <source>
        <dbReference type="ARBA" id="ARBA00022898"/>
    </source>
</evidence>
<dbReference type="SUPFAM" id="SSF51419">
    <property type="entry name" value="PLP-binding barrel"/>
    <property type="match status" value="1"/>
</dbReference>
<dbReference type="GO" id="GO:0050157">
    <property type="term" value="F:ornithine racemase activity"/>
    <property type="evidence" value="ECO:0007669"/>
    <property type="project" value="UniProtKB-EC"/>
</dbReference>
<dbReference type="AlphaFoldDB" id="A0A9E2BHH5"/>
<name>A0A9E2BHH5_PSYF1</name>
<protein>
    <submittedName>
        <fullName evidence="5">Ornithine racemase</fullName>
        <ecNumber evidence="5">5.1.1.12</ecNumber>
    </submittedName>
</protein>
<dbReference type="CDD" id="cd06815">
    <property type="entry name" value="PLPDE_III_AR_like_1"/>
    <property type="match status" value="1"/>
</dbReference>
<gene>
    <name evidence="5" type="primary">orr</name>
    <name evidence="5" type="ORF">DDT42_01014</name>
</gene>
<comment type="cofactor">
    <cofactor evidence="1">
        <name>pyridoxal 5'-phosphate</name>
        <dbReference type="ChEBI" id="CHEBI:597326"/>
    </cofactor>
</comment>
<dbReference type="GO" id="GO:0005829">
    <property type="term" value="C:cytosol"/>
    <property type="evidence" value="ECO:0007669"/>
    <property type="project" value="TreeGrafter"/>
</dbReference>
<proteinExistence type="predicted"/>
<keyword evidence="2" id="KW-0663">Pyridoxal phosphate</keyword>
<dbReference type="InterPro" id="IPR029066">
    <property type="entry name" value="PLP-binding_barrel"/>
</dbReference>
<dbReference type="PANTHER" id="PTHR30511">
    <property type="entry name" value="ALANINE RACEMASE"/>
    <property type="match status" value="1"/>
</dbReference>
<evidence type="ECO:0000259" key="4">
    <source>
        <dbReference type="Pfam" id="PF01168"/>
    </source>
</evidence>
<reference evidence="5 6" key="1">
    <citation type="journal article" date="2021" name="bioRxiv">
        <title>Unique metabolic strategies in Hadean analogues reveal hints for primordial physiology.</title>
        <authorList>
            <person name="Nobu M.K."/>
            <person name="Nakai R."/>
            <person name="Tamazawa S."/>
            <person name="Mori H."/>
            <person name="Toyoda A."/>
            <person name="Ijiri A."/>
            <person name="Suzuki S."/>
            <person name="Kurokawa K."/>
            <person name="Kamagata Y."/>
            <person name="Tamaki H."/>
        </authorList>
    </citation>
    <scope>NUCLEOTIDE SEQUENCE [LARGE SCALE GENOMIC DNA]</scope>
    <source>
        <strain evidence="5">BS525</strain>
    </source>
</reference>
<dbReference type="GO" id="GO:0008784">
    <property type="term" value="F:alanine racemase activity"/>
    <property type="evidence" value="ECO:0007669"/>
    <property type="project" value="TreeGrafter"/>
</dbReference>
<evidence type="ECO:0000256" key="3">
    <source>
        <dbReference type="ARBA" id="ARBA00023235"/>
    </source>
</evidence>
<evidence type="ECO:0000313" key="6">
    <source>
        <dbReference type="Proteomes" id="UP000811545"/>
    </source>
</evidence>
<dbReference type="Gene3D" id="3.20.20.10">
    <property type="entry name" value="Alanine racemase"/>
    <property type="match status" value="1"/>
</dbReference>
<dbReference type="InterPro" id="IPR000821">
    <property type="entry name" value="Ala_racemase"/>
</dbReference>
<dbReference type="EC" id="5.1.1.12" evidence="5"/>
<dbReference type="PANTHER" id="PTHR30511:SF3">
    <property type="entry name" value="LYSINE RACEMASE"/>
    <property type="match status" value="1"/>
</dbReference>
<dbReference type="Pfam" id="PF01168">
    <property type="entry name" value="Ala_racemase_N"/>
    <property type="match status" value="1"/>
</dbReference>
<keyword evidence="3 5" id="KW-0413">Isomerase</keyword>
<dbReference type="Proteomes" id="UP000811545">
    <property type="component" value="Unassembled WGS sequence"/>
</dbReference>
<organism evidence="5 6">
    <name type="scientific">Psychracetigena formicireducens</name>
    <dbReference type="NCBI Taxonomy" id="2986056"/>
    <lineage>
        <taxon>Bacteria</taxon>
        <taxon>Bacillati</taxon>
        <taxon>Candidatus Lithacetigenota</taxon>
        <taxon>Candidatus Psychracetigena</taxon>
    </lineage>
</organism>
<evidence type="ECO:0000256" key="1">
    <source>
        <dbReference type="ARBA" id="ARBA00001933"/>
    </source>
</evidence>
<sequence length="356" mass="39048">MQNTDFPRLNINPSKLKHNYQNLKRICNSFGIELMPITKVALSYPVVVGALVEAGTTVVGDSRLLNLQRVKDNFSIKTALIRMPSPSVAEKVINLADISMNSEISTLKVLGEVASKKGMVHQTMIMVEMGDLREGVPQEELIPFISEALKIKGIEIIGLGCNLTCYGGVIPTLTKMEKFYSLKRRVEKVCGVQIPYLSGGSSNLIHHLLKGVKIPVNHMRVGEGIFLGVESVTPQPIPGSYQDVFVLEAEVIEVKRKPSIPRGRRTLNAFDEVTHFKDYGIRTRALLSLGRQDIMLSGLKPVETGVTILGASSDHLVLDVEDRNTETRVGGIIALKMNYGALLQAMTSPFVVKVAT</sequence>
<accession>A0A9E2BHH5</accession>
<evidence type="ECO:0000313" key="5">
    <source>
        <dbReference type="EMBL" id="MBT9145144.1"/>
    </source>
</evidence>